<keyword evidence="2 7" id="KW-0813">Transport</keyword>
<accession>A0A511N4U9</accession>
<comment type="caution">
    <text evidence="9">The sequence shown here is derived from an EMBL/GenBank/DDBJ whole genome shotgun (WGS) entry which is preliminary data.</text>
</comment>
<dbReference type="OrthoDB" id="9771544at2"/>
<dbReference type="GO" id="GO:0005886">
    <property type="term" value="C:plasma membrane"/>
    <property type="evidence" value="ECO:0007669"/>
    <property type="project" value="UniProtKB-SubCell"/>
</dbReference>
<feature type="transmembrane region" description="Helical" evidence="7">
    <location>
        <begin position="265"/>
        <end position="286"/>
    </location>
</feature>
<evidence type="ECO:0000256" key="7">
    <source>
        <dbReference type="RuleBase" id="RU363032"/>
    </source>
</evidence>
<keyword evidence="5 7" id="KW-1133">Transmembrane helix</keyword>
<reference evidence="9 10" key="1">
    <citation type="submission" date="2019-07" db="EMBL/GenBank/DDBJ databases">
        <title>Whole genome shotgun sequence of Deinococcus cellulosilyticus NBRC 106333.</title>
        <authorList>
            <person name="Hosoyama A."/>
            <person name="Uohara A."/>
            <person name="Ohji S."/>
            <person name="Ichikawa N."/>
        </authorList>
    </citation>
    <scope>NUCLEOTIDE SEQUENCE [LARGE SCALE GENOMIC DNA]</scope>
    <source>
        <strain evidence="9 10">NBRC 106333</strain>
    </source>
</reference>
<dbReference type="InterPro" id="IPR000515">
    <property type="entry name" value="MetI-like"/>
</dbReference>
<name>A0A511N4U9_DEIC1</name>
<dbReference type="CDD" id="cd06261">
    <property type="entry name" value="TM_PBP2"/>
    <property type="match status" value="1"/>
</dbReference>
<dbReference type="GO" id="GO:0055085">
    <property type="term" value="P:transmembrane transport"/>
    <property type="evidence" value="ECO:0007669"/>
    <property type="project" value="InterPro"/>
</dbReference>
<dbReference type="RefSeq" id="WP_146886489.1">
    <property type="nucleotide sequence ID" value="NZ_BJXB01000016.1"/>
</dbReference>
<comment type="subcellular location">
    <subcellularLocation>
        <location evidence="1 7">Cell membrane</location>
        <topology evidence="1 7">Multi-pass membrane protein</topology>
    </subcellularLocation>
</comment>
<dbReference type="PANTHER" id="PTHR43744:SF12">
    <property type="entry name" value="ABC TRANSPORTER PERMEASE PROTEIN MG189-RELATED"/>
    <property type="match status" value="1"/>
</dbReference>
<keyword evidence="4 7" id="KW-0812">Transmembrane</keyword>
<dbReference type="Proteomes" id="UP000321306">
    <property type="component" value="Unassembled WGS sequence"/>
</dbReference>
<keyword evidence="6 7" id="KW-0472">Membrane</keyword>
<feature type="transmembrane region" description="Helical" evidence="7">
    <location>
        <begin position="14"/>
        <end position="32"/>
    </location>
</feature>
<evidence type="ECO:0000259" key="8">
    <source>
        <dbReference type="PROSITE" id="PS50928"/>
    </source>
</evidence>
<comment type="similarity">
    <text evidence="7">Belongs to the binding-protein-dependent transport system permease family.</text>
</comment>
<feature type="transmembrane region" description="Helical" evidence="7">
    <location>
        <begin position="124"/>
        <end position="142"/>
    </location>
</feature>
<feature type="transmembrane region" description="Helical" evidence="7">
    <location>
        <begin position="204"/>
        <end position="226"/>
    </location>
</feature>
<feature type="transmembrane region" description="Helical" evidence="7">
    <location>
        <begin position="89"/>
        <end position="112"/>
    </location>
</feature>
<dbReference type="AlphaFoldDB" id="A0A511N4U9"/>
<dbReference type="Pfam" id="PF00528">
    <property type="entry name" value="BPD_transp_1"/>
    <property type="match status" value="1"/>
</dbReference>
<dbReference type="EMBL" id="BJXB01000016">
    <property type="protein sequence ID" value="GEM47872.1"/>
    <property type="molecule type" value="Genomic_DNA"/>
</dbReference>
<protein>
    <submittedName>
        <fullName evidence="9">Sugar ABC transporter permease</fullName>
    </submittedName>
</protein>
<evidence type="ECO:0000313" key="9">
    <source>
        <dbReference type="EMBL" id="GEM47872.1"/>
    </source>
</evidence>
<organism evidence="9 10">
    <name type="scientific">Deinococcus cellulosilyticus (strain DSM 18568 / NBRC 106333 / KACC 11606 / 5516J-15)</name>
    <dbReference type="NCBI Taxonomy" id="1223518"/>
    <lineage>
        <taxon>Bacteria</taxon>
        <taxon>Thermotogati</taxon>
        <taxon>Deinococcota</taxon>
        <taxon>Deinococci</taxon>
        <taxon>Deinococcales</taxon>
        <taxon>Deinococcaceae</taxon>
        <taxon>Deinococcus</taxon>
    </lineage>
</organism>
<evidence type="ECO:0000256" key="5">
    <source>
        <dbReference type="ARBA" id="ARBA00022989"/>
    </source>
</evidence>
<evidence type="ECO:0000256" key="1">
    <source>
        <dbReference type="ARBA" id="ARBA00004651"/>
    </source>
</evidence>
<proteinExistence type="inferred from homology"/>
<keyword evidence="3" id="KW-1003">Cell membrane</keyword>
<evidence type="ECO:0000256" key="3">
    <source>
        <dbReference type="ARBA" id="ARBA00022475"/>
    </source>
</evidence>
<dbReference type="InterPro" id="IPR035906">
    <property type="entry name" value="MetI-like_sf"/>
</dbReference>
<evidence type="ECO:0000256" key="4">
    <source>
        <dbReference type="ARBA" id="ARBA00022692"/>
    </source>
</evidence>
<evidence type="ECO:0000256" key="6">
    <source>
        <dbReference type="ARBA" id="ARBA00023136"/>
    </source>
</evidence>
<feature type="transmembrane region" description="Helical" evidence="7">
    <location>
        <begin position="162"/>
        <end position="183"/>
    </location>
</feature>
<dbReference type="PROSITE" id="PS50928">
    <property type="entry name" value="ABC_TM1"/>
    <property type="match status" value="1"/>
</dbReference>
<evidence type="ECO:0000256" key="2">
    <source>
        <dbReference type="ARBA" id="ARBA00022448"/>
    </source>
</evidence>
<gene>
    <name evidence="9" type="ORF">DC3_35070</name>
</gene>
<evidence type="ECO:0000313" key="10">
    <source>
        <dbReference type="Proteomes" id="UP000321306"/>
    </source>
</evidence>
<dbReference type="SUPFAM" id="SSF161098">
    <property type="entry name" value="MetI-like"/>
    <property type="match status" value="1"/>
</dbReference>
<feature type="domain" description="ABC transmembrane type-1" evidence="8">
    <location>
        <begin position="94"/>
        <end position="286"/>
    </location>
</feature>
<dbReference type="Gene3D" id="1.10.3720.10">
    <property type="entry name" value="MetI-like"/>
    <property type="match status" value="1"/>
</dbReference>
<dbReference type="PANTHER" id="PTHR43744">
    <property type="entry name" value="ABC TRANSPORTER PERMEASE PROTEIN MG189-RELATED-RELATED"/>
    <property type="match status" value="1"/>
</dbReference>
<sequence>MMVGEKRNPWLDQLIRFPFYLLALFVLLPYYWMATAAFKPLSEIQARPPSFLIKEPSFHNFFDPRWKFGEVSTLQDVTQGLFQRYEVGYLGQIFANSLGITIFVTLFSLLLASAAAYVLVKHKFWGANFIFGLIIASMMVPWEVTIIPNFLTIRDLGWINSYQALLIPGLAKAFTVFFFRQVIMNMPNDLFEAAKIDGANEFRIWWQIVLPLLRPALAAMVIFVSLAEWNNFMWPLIVVNDASHMTLPLQLSQLAGDLSKDPRSAGVVMAATLLVSLPALVIFMLFQKDFINGLTAGSVKG</sequence>
<keyword evidence="10" id="KW-1185">Reference proteome</keyword>